<dbReference type="InterPro" id="IPR011856">
    <property type="entry name" value="tRNA_endonuc-like_dom_sf"/>
</dbReference>
<dbReference type="GO" id="GO:0004519">
    <property type="term" value="F:endonuclease activity"/>
    <property type="evidence" value="ECO:0007669"/>
    <property type="project" value="UniProtKB-KW"/>
</dbReference>
<organism evidence="5 6">
    <name type="scientific">Leucosporidium creatinivorum</name>
    <dbReference type="NCBI Taxonomy" id="106004"/>
    <lineage>
        <taxon>Eukaryota</taxon>
        <taxon>Fungi</taxon>
        <taxon>Dikarya</taxon>
        <taxon>Basidiomycota</taxon>
        <taxon>Pucciniomycotina</taxon>
        <taxon>Microbotryomycetes</taxon>
        <taxon>Leucosporidiales</taxon>
        <taxon>Leucosporidium</taxon>
    </lineage>
</organism>
<proteinExistence type="inferred from homology"/>
<comment type="similarity">
    <text evidence="1">Belongs to the SEN15 family.</text>
</comment>
<comment type="caution">
    <text evidence="5">The sequence shown here is derived from an EMBL/GenBank/DDBJ whole genome shotgun (WGS) entry which is preliminary data.</text>
</comment>
<evidence type="ECO:0000256" key="1">
    <source>
        <dbReference type="ARBA" id="ARBA00006091"/>
    </source>
</evidence>
<dbReference type="STRING" id="106004.A0A1Y2FT23"/>
<dbReference type="InterPro" id="IPR036167">
    <property type="entry name" value="tRNA_intron_Endo_cat-like_sf"/>
</dbReference>
<evidence type="ECO:0000259" key="4">
    <source>
        <dbReference type="Pfam" id="PF09631"/>
    </source>
</evidence>
<keyword evidence="5" id="KW-0378">Hydrolase</keyword>
<keyword evidence="2" id="KW-0819">tRNA processing</keyword>
<feature type="domain" description="tRNA-splicing endonuclease subunit Sen15" evidence="4">
    <location>
        <begin position="130"/>
        <end position="162"/>
    </location>
</feature>
<dbReference type="GO" id="GO:0006388">
    <property type="term" value="P:tRNA splicing, via endonucleolytic cleavage and ligation"/>
    <property type="evidence" value="ECO:0007669"/>
    <property type="project" value="InterPro"/>
</dbReference>
<gene>
    <name evidence="5" type="ORF">BCR35DRAFT_302488</name>
</gene>
<dbReference type="OrthoDB" id="10002170at2759"/>
<feature type="region of interest" description="Disordered" evidence="3">
    <location>
        <begin position="92"/>
        <end position="135"/>
    </location>
</feature>
<feature type="compositionally biased region" description="Pro residues" evidence="3">
    <location>
        <begin position="95"/>
        <end position="111"/>
    </location>
</feature>
<sequence length="165" mass="17526">MSVSHPLAPAILPFCQLYPHQAPSLFQSFLDINLAQAWKDVKVIDLPECQCVALAGSPKAGSPQSFVLPMSLTTPTSLAEFSSIFTALSTRYPSSFPPSSPSSPSSTPPPLAESSSPSPATLSAPSTESEEAQTPTIYLSIVEKDSSVVYYVLRRGVVSPKEVPE</sequence>
<dbReference type="SUPFAM" id="SSF53032">
    <property type="entry name" value="tRNA-intron endonuclease catalytic domain-like"/>
    <property type="match status" value="1"/>
</dbReference>
<accession>A0A1Y2FT23</accession>
<dbReference type="GO" id="GO:0005634">
    <property type="term" value="C:nucleus"/>
    <property type="evidence" value="ECO:0007669"/>
    <property type="project" value="UniProtKB-ARBA"/>
</dbReference>
<dbReference type="Pfam" id="PF09631">
    <property type="entry name" value="Sen15"/>
    <property type="match status" value="2"/>
</dbReference>
<evidence type="ECO:0000256" key="3">
    <source>
        <dbReference type="SAM" id="MobiDB-lite"/>
    </source>
</evidence>
<name>A0A1Y2FT23_9BASI</name>
<reference evidence="5 6" key="1">
    <citation type="submission" date="2016-07" db="EMBL/GenBank/DDBJ databases">
        <title>Pervasive Adenine N6-methylation of Active Genes in Fungi.</title>
        <authorList>
            <consortium name="DOE Joint Genome Institute"/>
            <person name="Mondo S.J."/>
            <person name="Dannebaum R.O."/>
            <person name="Kuo R.C."/>
            <person name="Labutti K."/>
            <person name="Haridas S."/>
            <person name="Kuo A."/>
            <person name="Salamov A."/>
            <person name="Ahrendt S.R."/>
            <person name="Lipzen A."/>
            <person name="Sullivan W."/>
            <person name="Andreopoulos W.B."/>
            <person name="Clum A."/>
            <person name="Lindquist E."/>
            <person name="Daum C."/>
            <person name="Ramamoorthy G.K."/>
            <person name="Gryganskyi A."/>
            <person name="Culley D."/>
            <person name="Magnuson J.K."/>
            <person name="James T.Y."/>
            <person name="O'Malley M.A."/>
            <person name="Stajich J.E."/>
            <person name="Spatafora J.W."/>
            <person name="Visel A."/>
            <person name="Grigoriev I.V."/>
        </authorList>
    </citation>
    <scope>NUCLEOTIDE SEQUENCE [LARGE SCALE GENOMIC DNA]</scope>
    <source>
        <strain evidence="5 6">62-1032</strain>
    </source>
</reference>
<dbReference type="InParanoid" id="A0A1Y2FT23"/>
<keyword evidence="6" id="KW-1185">Reference proteome</keyword>
<evidence type="ECO:0000256" key="2">
    <source>
        <dbReference type="ARBA" id="ARBA00022694"/>
    </source>
</evidence>
<dbReference type="PANTHER" id="PTHR28582">
    <property type="entry name" value="TRNA-SPLICING ENDONUCLEASE SUBUNIT SEN15"/>
    <property type="match status" value="1"/>
</dbReference>
<dbReference type="InterPro" id="IPR018593">
    <property type="entry name" value="tRNA-endonuc_su_Sen15"/>
</dbReference>
<evidence type="ECO:0000313" key="6">
    <source>
        <dbReference type="Proteomes" id="UP000193467"/>
    </source>
</evidence>
<protein>
    <submittedName>
        <fullName evidence="5">tRNA intron endonuclease</fullName>
    </submittedName>
</protein>
<keyword evidence="5" id="KW-0540">Nuclease</keyword>
<keyword evidence="5" id="KW-0255">Endonuclease</keyword>
<dbReference type="PANTHER" id="PTHR28582:SF1">
    <property type="entry name" value="TRNA-SPLICING ENDONUCLEASE SUBUNIT SEN15"/>
    <property type="match status" value="1"/>
</dbReference>
<dbReference type="EMBL" id="MCGR01000014">
    <property type="protein sequence ID" value="ORY86747.1"/>
    <property type="molecule type" value="Genomic_DNA"/>
</dbReference>
<dbReference type="Proteomes" id="UP000193467">
    <property type="component" value="Unassembled WGS sequence"/>
</dbReference>
<dbReference type="GO" id="GO:0003676">
    <property type="term" value="F:nucleic acid binding"/>
    <property type="evidence" value="ECO:0007669"/>
    <property type="project" value="InterPro"/>
</dbReference>
<feature type="compositionally biased region" description="Low complexity" evidence="3">
    <location>
        <begin position="112"/>
        <end position="127"/>
    </location>
</feature>
<dbReference type="Gene3D" id="3.40.1350.10">
    <property type="match status" value="1"/>
</dbReference>
<feature type="domain" description="tRNA-splicing endonuclease subunit Sen15" evidence="4">
    <location>
        <begin position="31"/>
        <end position="91"/>
    </location>
</feature>
<evidence type="ECO:0000313" key="5">
    <source>
        <dbReference type="EMBL" id="ORY86747.1"/>
    </source>
</evidence>
<dbReference type="AlphaFoldDB" id="A0A1Y2FT23"/>